<dbReference type="RefSeq" id="WP_130851893.1">
    <property type="nucleotide sequence ID" value="NZ_UYIG01000126.1"/>
</dbReference>
<reference evidence="1 2" key="1">
    <citation type="submission" date="2018-11" db="EMBL/GenBank/DDBJ databases">
        <authorList>
            <person name="Wuyts S."/>
        </authorList>
    </citation>
    <scope>NUCLEOTIDE SEQUENCE [LARGE SCALE GENOMIC DNA]</scope>
    <source>
        <strain evidence="1">Lactobacillus mudanjiangensis AMBF249</strain>
    </source>
</reference>
<gene>
    <name evidence="1" type="ORF">MUDAN_MDHGFNIF_03289</name>
</gene>
<evidence type="ECO:0000313" key="2">
    <source>
        <dbReference type="Proteomes" id="UP000289996"/>
    </source>
</evidence>
<dbReference type="AlphaFoldDB" id="A0A660DZQ2"/>
<organism evidence="1 2">
    <name type="scientific">Lactiplantibacillus mudanjiangensis</name>
    <dbReference type="NCBI Taxonomy" id="1296538"/>
    <lineage>
        <taxon>Bacteria</taxon>
        <taxon>Bacillati</taxon>
        <taxon>Bacillota</taxon>
        <taxon>Bacilli</taxon>
        <taxon>Lactobacillales</taxon>
        <taxon>Lactobacillaceae</taxon>
        <taxon>Lactiplantibacillus</taxon>
    </lineage>
</organism>
<accession>A0A660DZQ2</accession>
<name>A0A660DZQ2_9LACO</name>
<keyword evidence="2" id="KW-1185">Reference proteome</keyword>
<dbReference type="OrthoDB" id="10002029at2"/>
<proteinExistence type="predicted"/>
<evidence type="ECO:0000313" key="1">
    <source>
        <dbReference type="EMBL" id="VDG28888.1"/>
    </source>
</evidence>
<sequence length="84" mass="9579">MKKYSVEQLVLELIGHINFFGDTNYDLDSVHNLDDLGTLLDLLLVEIADVAEFTKDKPEASAKVIHDQIINIKRDIQEILNDIK</sequence>
<protein>
    <submittedName>
        <fullName evidence="1">Uncharacterized protein</fullName>
    </submittedName>
</protein>
<dbReference type="EMBL" id="UYIG01000126">
    <property type="protein sequence ID" value="VDG28888.1"/>
    <property type="molecule type" value="Genomic_DNA"/>
</dbReference>
<dbReference type="Proteomes" id="UP000289996">
    <property type="component" value="Unassembled WGS sequence"/>
</dbReference>